<feature type="transmembrane region" description="Helical" evidence="6">
    <location>
        <begin position="339"/>
        <end position="360"/>
    </location>
</feature>
<feature type="transmembrane region" description="Helical" evidence="6">
    <location>
        <begin position="117"/>
        <end position="135"/>
    </location>
</feature>
<dbReference type="Pfam" id="PF07690">
    <property type="entry name" value="MFS_1"/>
    <property type="match status" value="1"/>
</dbReference>
<feature type="compositionally biased region" description="Basic and acidic residues" evidence="5">
    <location>
        <begin position="512"/>
        <end position="521"/>
    </location>
</feature>
<evidence type="ECO:0000259" key="7">
    <source>
        <dbReference type="PROSITE" id="PS50850"/>
    </source>
</evidence>
<dbReference type="GO" id="GO:0016020">
    <property type="term" value="C:membrane"/>
    <property type="evidence" value="ECO:0007669"/>
    <property type="project" value="UniProtKB-SubCell"/>
</dbReference>
<dbReference type="PANTHER" id="PTHR42718:SF49">
    <property type="entry name" value="EXPORT PROTEIN"/>
    <property type="match status" value="1"/>
</dbReference>
<dbReference type="RefSeq" id="WP_091017688.1">
    <property type="nucleotide sequence ID" value="NZ_CP041743.1"/>
</dbReference>
<dbReference type="PANTHER" id="PTHR42718">
    <property type="entry name" value="MAJOR FACILITATOR SUPERFAMILY MULTIDRUG TRANSPORTER MFSC"/>
    <property type="match status" value="1"/>
</dbReference>
<evidence type="ECO:0000313" key="8">
    <source>
        <dbReference type="EMBL" id="SFJ64116.1"/>
    </source>
</evidence>
<evidence type="ECO:0000256" key="4">
    <source>
        <dbReference type="ARBA" id="ARBA00023136"/>
    </source>
</evidence>
<dbReference type="InterPro" id="IPR005829">
    <property type="entry name" value="Sugar_transporter_CS"/>
</dbReference>
<dbReference type="PROSITE" id="PS50850">
    <property type="entry name" value="MFS"/>
    <property type="match status" value="1"/>
</dbReference>
<protein>
    <submittedName>
        <fullName evidence="8">Sugar phosphate permease</fullName>
    </submittedName>
</protein>
<dbReference type="GO" id="GO:0022857">
    <property type="term" value="F:transmembrane transporter activity"/>
    <property type="evidence" value="ECO:0007669"/>
    <property type="project" value="InterPro"/>
</dbReference>
<dbReference type="InterPro" id="IPR020846">
    <property type="entry name" value="MFS_dom"/>
</dbReference>
<evidence type="ECO:0000256" key="3">
    <source>
        <dbReference type="ARBA" id="ARBA00022989"/>
    </source>
</evidence>
<dbReference type="PROSITE" id="PS00216">
    <property type="entry name" value="SUGAR_TRANSPORT_1"/>
    <property type="match status" value="1"/>
</dbReference>
<feature type="transmembrane region" description="Helical" evidence="6">
    <location>
        <begin position="176"/>
        <end position="195"/>
    </location>
</feature>
<keyword evidence="9" id="KW-1185">Reference proteome</keyword>
<dbReference type="Gene3D" id="1.20.1250.20">
    <property type="entry name" value="MFS general substrate transporter like domains"/>
    <property type="match status" value="1"/>
</dbReference>
<proteinExistence type="predicted"/>
<keyword evidence="4 6" id="KW-0472">Membrane</keyword>
<dbReference type="AlphaFoldDB" id="A0A1I3T361"/>
<feature type="transmembrane region" description="Helical" evidence="6">
    <location>
        <begin position="366"/>
        <end position="386"/>
    </location>
</feature>
<feature type="transmembrane region" description="Helical" evidence="6">
    <location>
        <begin position="239"/>
        <end position="260"/>
    </location>
</feature>
<dbReference type="EMBL" id="FOQU01000009">
    <property type="protein sequence ID" value="SFJ64116.1"/>
    <property type="molecule type" value="Genomic_DNA"/>
</dbReference>
<feature type="transmembrane region" description="Helical" evidence="6">
    <location>
        <begin position="483"/>
        <end position="502"/>
    </location>
</feature>
<feature type="transmembrane region" description="Helical" evidence="6">
    <location>
        <begin position="280"/>
        <end position="301"/>
    </location>
</feature>
<dbReference type="STRING" id="420953.SAMN05192543_10924"/>
<keyword evidence="2 6" id="KW-0812">Transmembrane</keyword>
<dbReference type="SUPFAM" id="SSF103473">
    <property type="entry name" value="MFS general substrate transporter"/>
    <property type="match status" value="1"/>
</dbReference>
<accession>A0A1I3T361</accession>
<dbReference type="InterPro" id="IPR011701">
    <property type="entry name" value="MFS"/>
</dbReference>
<dbReference type="Proteomes" id="UP000199548">
    <property type="component" value="Unassembled WGS sequence"/>
</dbReference>
<reference evidence="8 9" key="1">
    <citation type="submission" date="2016-10" db="EMBL/GenBank/DDBJ databases">
        <authorList>
            <person name="de Groot N.N."/>
        </authorList>
    </citation>
    <scope>NUCLEOTIDE SEQUENCE [LARGE SCALE GENOMIC DNA]</scope>
    <source>
        <strain evidence="8 9">LMG 23650</strain>
    </source>
</reference>
<evidence type="ECO:0000256" key="1">
    <source>
        <dbReference type="ARBA" id="ARBA00004141"/>
    </source>
</evidence>
<dbReference type="InterPro" id="IPR036259">
    <property type="entry name" value="MFS_trans_sf"/>
</dbReference>
<feature type="transmembrane region" description="Helical" evidence="6">
    <location>
        <begin position="54"/>
        <end position="76"/>
    </location>
</feature>
<gene>
    <name evidence="8" type="ORF">SAMN05192543_10924</name>
</gene>
<name>A0A1I3T361_9BURK</name>
<feature type="transmembrane region" description="Helical" evidence="6">
    <location>
        <begin position="207"/>
        <end position="227"/>
    </location>
</feature>
<feature type="transmembrane region" description="Helical" evidence="6">
    <location>
        <begin position="313"/>
        <end position="332"/>
    </location>
</feature>
<evidence type="ECO:0000313" key="9">
    <source>
        <dbReference type="Proteomes" id="UP000199548"/>
    </source>
</evidence>
<evidence type="ECO:0000256" key="5">
    <source>
        <dbReference type="SAM" id="MobiDB-lite"/>
    </source>
</evidence>
<sequence length="537" mass="56731">MHQNSLSASAAVPRSARAKMLVLIAVILACISLPLSLSAGPAAQTFISRDLAGGTVALSWITNAFMLACGSTLMVAGALADHYGRKKIFFVGMLVMTLVSLAMPFAPSVLWLDFLRVPHGLAAACAYAGGVSMLAQEFEGPARVRIFSLIGIAFGAGLAFGPTLAGSLIALFNWHAVFLGSAVISSIALLLCIFYMKDSKNPATHSLDWLGAGTFTLMLTLFTFAVIEAPVHGWTSSLVLGLFLSSGVALVVFVAIELKVPNPMLDLSLFRYPRFVGAQLLPLATAYSYIALLVILPLRFIGIEGLSPLDAGILMLYFSAPLLFIPFLSAMLTRFFPVGILSGLGMLISVAGLFLFTQVPLGNHGILMRVDLLLIGLGAAIPWGLMDNLAVSVVPSDKAGMAIGIFGALRVSIDSTAMAIVGSLLAFFARQTLTDFKPDQNPDTLTSGAAQLAAGTLAKAGSILSSFDHAQLLQAYELAFQKLLWVAIILTLIAAVLVFALLGRVRSDHGELARDKDDEANHTIPAPLSEEVPVTVE</sequence>
<evidence type="ECO:0000256" key="2">
    <source>
        <dbReference type="ARBA" id="ARBA00022692"/>
    </source>
</evidence>
<dbReference type="CDD" id="cd17321">
    <property type="entry name" value="MFS_MMR_MDR_like"/>
    <property type="match status" value="1"/>
</dbReference>
<feature type="transmembrane region" description="Helical" evidence="6">
    <location>
        <begin position="407"/>
        <end position="429"/>
    </location>
</feature>
<comment type="subcellular location">
    <subcellularLocation>
        <location evidence="1">Membrane</location>
        <topology evidence="1">Multi-pass membrane protein</topology>
    </subcellularLocation>
</comment>
<dbReference type="OrthoDB" id="9807274at2"/>
<feature type="domain" description="Major facilitator superfamily (MFS) profile" evidence="7">
    <location>
        <begin position="22"/>
        <end position="506"/>
    </location>
</feature>
<organism evidence="8 9">
    <name type="scientific">Paraburkholderia megapolitana</name>
    <dbReference type="NCBI Taxonomy" id="420953"/>
    <lineage>
        <taxon>Bacteria</taxon>
        <taxon>Pseudomonadati</taxon>
        <taxon>Pseudomonadota</taxon>
        <taxon>Betaproteobacteria</taxon>
        <taxon>Burkholderiales</taxon>
        <taxon>Burkholderiaceae</taxon>
        <taxon>Paraburkholderia</taxon>
    </lineage>
</organism>
<feature type="transmembrane region" description="Helical" evidence="6">
    <location>
        <begin position="88"/>
        <end position="111"/>
    </location>
</feature>
<dbReference type="Gene3D" id="1.20.1720.10">
    <property type="entry name" value="Multidrug resistance protein D"/>
    <property type="match status" value="1"/>
</dbReference>
<feature type="region of interest" description="Disordered" evidence="5">
    <location>
        <begin position="512"/>
        <end position="537"/>
    </location>
</feature>
<feature type="transmembrane region" description="Helical" evidence="6">
    <location>
        <begin position="147"/>
        <end position="170"/>
    </location>
</feature>
<evidence type="ECO:0000256" key="6">
    <source>
        <dbReference type="SAM" id="Phobius"/>
    </source>
</evidence>
<keyword evidence="3 6" id="KW-1133">Transmembrane helix</keyword>